<sequence>MMHARAVRTAAACWALLAGLCASLPSAATDSHLVYPLSTFSIDSRYDYDWTVLRTALEKSRARFGSFDMRPASASMSPQRISQELAQPAGRINIFVRATDAELERLFLPIRIPVDKGLLGYRVFLVRHEDLPRFAAVRGVKDLRGLRAGLGKDWADVAILRAAGIEVVEGSTYDGLFSMLEAKRFDFFSRAADEAGREFAERGASHPQLALEPTLLLHYPLPRYFFVRRDAEGELLAKRIEAGLETMIRDGSLDALFQRYKGKIIERGGLHRRRVIELRNPSLSPQTPLGRAELWYKPLSDK</sequence>
<evidence type="ECO:0000313" key="2">
    <source>
        <dbReference type="EMBL" id="SFM10895.1"/>
    </source>
</evidence>
<evidence type="ECO:0008006" key="4">
    <source>
        <dbReference type="Google" id="ProtNLM"/>
    </source>
</evidence>
<feature type="chain" id="PRO_5011681924" description="Extracellular solute-binding protein, family 3" evidence="1">
    <location>
        <begin position="29"/>
        <end position="302"/>
    </location>
</feature>
<dbReference type="AlphaFoldDB" id="A0A1I4N681"/>
<keyword evidence="1" id="KW-0732">Signal</keyword>
<proteinExistence type="predicted"/>
<accession>A0A1I4N681</accession>
<dbReference type="SUPFAM" id="SSF53850">
    <property type="entry name" value="Periplasmic binding protein-like II"/>
    <property type="match status" value="1"/>
</dbReference>
<dbReference type="OrthoDB" id="547680at2"/>
<keyword evidence="3" id="KW-1185">Reference proteome</keyword>
<evidence type="ECO:0000313" key="3">
    <source>
        <dbReference type="Proteomes" id="UP000199470"/>
    </source>
</evidence>
<name>A0A1I4N681_9BURK</name>
<organism evidence="2 3">
    <name type="scientific">Rugamonas rubra</name>
    <dbReference type="NCBI Taxonomy" id="758825"/>
    <lineage>
        <taxon>Bacteria</taxon>
        <taxon>Pseudomonadati</taxon>
        <taxon>Pseudomonadota</taxon>
        <taxon>Betaproteobacteria</taxon>
        <taxon>Burkholderiales</taxon>
        <taxon>Oxalobacteraceae</taxon>
        <taxon>Telluria group</taxon>
        <taxon>Rugamonas</taxon>
    </lineage>
</organism>
<evidence type="ECO:0000256" key="1">
    <source>
        <dbReference type="SAM" id="SignalP"/>
    </source>
</evidence>
<dbReference type="RefSeq" id="WP_093388292.1">
    <property type="nucleotide sequence ID" value="NZ_FOTW01000012.1"/>
</dbReference>
<dbReference type="Gene3D" id="3.40.190.10">
    <property type="entry name" value="Periplasmic binding protein-like II"/>
    <property type="match status" value="2"/>
</dbReference>
<dbReference type="EMBL" id="FOTW01000012">
    <property type="protein sequence ID" value="SFM10895.1"/>
    <property type="molecule type" value="Genomic_DNA"/>
</dbReference>
<feature type="signal peptide" evidence="1">
    <location>
        <begin position="1"/>
        <end position="28"/>
    </location>
</feature>
<dbReference type="STRING" id="758825.SAMN02982985_02788"/>
<protein>
    <recommendedName>
        <fullName evidence="4">Extracellular solute-binding protein, family 3</fullName>
    </recommendedName>
</protein>
<reference evidence="2 3" key="1">
    <citation type="submission" date="2016-10" db="EMBL/GenBank/DDBJ databases">
        <authorList>
            <person name="de Groot N.N."/>
        </authorList>
    </citation>
    <scope>NUCLEOTIDE SEQUENCE [LARGE SCALE GENOMIC DNA]</scope>
    <source>
        <strain evidence="2 3">ATCC 43154</strain>
    </source>
</reference>
<gene>
    <name evidence="2" type="ORF">SAMN02982985_02788</name>
</gene>
<dbReference type="Proteomes" id="UP000199470">
    <property type="component" value="Unassembled WGS sequence"/>
</dbReference>